<dbReference type="InterPro" id="IPR030489">
    <property type="entry name" value="TR_Rrf2-type_CS"/>
</dbReference>
<accession>A0A2W2I0X3</accession>
<keyword evidence="1" id="KW-0238">DNA-binding</keyword>
<dbReference type="PROSITE" id="PS51197">
    <property type="entry name" value="HTH_RRF2_2"/>
    <property type="match status" value="1"/>
</dbReference>
<dbReference type="InterPro" id="IPR036388">
    <property type="entry name" value="WH-like_DNA-bd_sf"/>
</dbReference>
<dbReference type="Gene3D" id="1.10.10.10">
    <property type="entry name" value="Winged helix-like DNA-binding domain superfamily/Winged helix DNA-binding domain"/>
    <property type="match status" value="1"/>
</dbReference>
<comment type="caution">
    <text evidence="3">The sequence shown here is derived from an EMBL/GenBank/DDBJ whole genome shotgun (WGS) entry which is preliminary data.</text>
</comment>
<dbReference type="GO" id="GO:0003677">
    <property type="term" value="F:DNA binding"/>
    <property type="evidence" value="ECO:0007669"/>
    <property type="project" value="UniProtKB-KW"/>
</dbReference>
<comment type="cofactor">
    <cofactor evidence="2">
        <name>[2Fe-2S] cluster</name>
        <dbReference type="ChEBI" id="CHEBI:190135"/>
    </cofactor>
</comment>
<protein>
    <submittedName>
        <fullName evidence="3">Rrf2 family transcriptional regulator</fullName>
    </submittedName>
</protein>
<dbReference type="AlphaFoldDB" id="A0A2W2I0X3"/>
<sequence>MHLNRATDIGLRILMLGATREGLLTIDELAESLVVPRHHLAKVVQRLQHMGLLETVRGRRGGVRLAGAAREASVGGIVRELEGGTEVVDCDGDPACPLSRGGCLLRGALRRAQEAFYASLDPITVGDLTAPPVRQVLLDLGRR</sequence>
<evidence type="ECO:0000313" key="3">
    <source>
        <dbReference type="EMBL" id="PZG44474.1"/>
    </source>
</evidence>
<dbReference type="RefSeq" id="WP_111168477.1">
    <property type="nucleotide sequence ID" value="NZ_POUA01000124.1"/>
</dbReference>
<gene>
    <name evidence="3" type="ORF">C1I98_17250</name>
</gene>
<dbReference type="PANTHER" id="PTHR33221">
    <property type="entry name" value="WINGED HELIX-TURN-HELIX TRANSCRIPTIONAL REGULATOR, RRF2 FAMILY"/>
    <property type="match status" value="1"/>
</dbReference>
<name>A0A2W2I0X3_9ACTN</name>
<dbReference type="Proteomes" id="UP000248544">
    <property type="component" value="Unassembled WGS sequence"/>
</dbReference>
<evidence type="ECO:0000256" key="2">
    <source>
        <dbReference type="ARBA" id="ARBA00034078"/>
    </source>
</evidence>
<dbReference type="PANTHER" id="PTHR33221:SF4">
    <property type="entry name" value="HTH-TYPE TRANSCRIPTIONAL REPRESSOR NSRR"/>
    <property type="match status" value="1"/>
</dbReference>
<dbReference type="InterPro" id="IPR000944">
    <property type="entry name" value="Tscrpt_reg_Rrf2"/>
</dbReference>
<dbReference type="PROSITE" id="PS01332">
    <property type="entry name" value="HTH_RRF2_1"/>
    <property type="match status" value="1"/>
</dbReference>
<dbReference type="InterPro" id="IPR036390">
    <property type="entry name" value="WH_DNA-bd_sf"/>
</dbReference>
<reference evidence="3 4" key="1">
    <citation type="submission" date="2018-01" db="EMBL/GenBank/DDBJ databases">
        <title>Draft genome sequence of Sphaerisporangium sp. 7K107.</title>
        <authorList>
            <person name="Sahin N."/>
            <person name="Saygin H."/>
            <person name="Ay H."/>
        </authorList>
    </citation>
    <scope>NUCLEOTIDE SEQUENCE [LARGE SCALE GENOMIC DNA]</scope>
    <source>
        <strain evidence="3 4">7K107</strain>
    </source>
</reference>
<dbReference type="GO" id="GO:0003700">
    <property type="term" value="F:DNA-binding transcription factor activity"/>
    <property type="evidence" value="ECO:0007669"/>
    <property type="project" value="TreeGrafter"/>
</dbReference>
<dbReference type="Pfam" id="PF02082">
    <property type="entry name" value="Rrf2"/>
    <property type="match status" value="1"/>
</dbReference>
<evidence type="ECO:0000256" key="1">
    <source>
        <dbReference type="ARBA" id="ARBA00023125"/>
    </source>
</evidence>
<dbReference type="EMBL" id="POUA01000124">
    <property type="protein sequence ID" value="PZG44474.1"/>
    <property type="molecule type" value="Genomic_DNA"/>
</dbReference>
<dbReference type="NCBIfam" id="TIGR00738">
    <property type="entry name" value="rrf2_super"/>
    <property type="match status" value="1"/>
</dbReference>
<evidence type="ECO:0000313" key="4">
    <source>
        <dbReference type="Proteomes" id="UP000248544"/>
    </source>
</evidence>
<proteinExistence type="predicted"/>
<dbReference type="GO" id="GO:0005829">
    <property type="term" value="C:cytosol"/>
    <property type="evidence" value="ECO:0007669"/>
    <property type="project" value="TreeGrafter"/>
</dbReference>
<organism evidence="3 4">
    <name type="scientific">Spongiactinospora gelatinilytica</name>
    <dbReference type="NCBI Taxonomy" id="2666298"/>
    <lineage>
        <taxon>Bacteria</taxon>
        <taxon>Bacillati</taxon>
        <taxon>Actinomycetota</taxon>
        <taxon>Actinomycetes</taxon>
        <taxon>Streptosporangiales</taxon>
        <taxon>Streptosporangiaceae</taxon>
        <taxon>Spongiactinospora</taxon>
    </lineage>
</organism>
<keyword evidence="4" id="KW-1185">Reference proteome</keyword>
<dbReference type="SUPFAM" id="SSF46785">
    <property type="entry name" value="Winged helix' DNA-binding domain"/>
    <property type="match status" value="1"/>
</dbReference>